<dbReference type="PANTHER" id="PTHR39338">
    <property type="entry name" value="BLL5662 PROTEIN-RELATED"/>
    <property type="match status" value="1"/>
</dbReference>
<dbReference type="RefSeq" id="WP_331218076.1">
    <property type="nucleotide sequence ID" value="NZ_JAZGQK010000034.1"/>
</dbReference>
<dbReference type="PANTHER" id="PTHR39338:SF7">
    <property type="entry name" value="BLL6692 PROTEIN"/>
    <property type="match status" value="1"/>
</dbReference>
<proteinExistence type="predicted"/>
<reference evidence="2 3" key="1">
    <citation type="submission" date="2024-01" db="EMBL/GenBank/DDBJ databases">
        <title>Genome insights into Plantactinospora sonchi sp. nov.</title>
        <authorList>
            <person name="Wang L."/>
        </authorList>
    </citation>
    <scope>NUCLEOTIDE SEQUENCE [LARGE SCALE GENOMIC DNA]</scope>
    <source>
        <strain evidence="2 3">NEAU-QY2</strain>
    </source>
</reference>
<evidence type="ECO:0008006" key="4">
    <source>
        <dbReference type="Google" id="ProtNLM"/>
    </source>
</evidence>
<feature type="compositionally biased region" description="Low complexity" evidence="1">
    <location>
        <begin position="1"/>
        <end position="18"/>
    </location>
</feature>
<evidence type="ECO:0000313" key="3">
    <source>
        <dbReference type="Proteomes" id="UP001332243"/>
    </source>
</evidence>
<protein>
    <recommendedName>
        <fullName evidence="4">VWA containing CoxE family protein</fullName>
    </recommendedName>
</protein>
<dbReference type="Proteomes" id="UP001332243">
    <property type="component" value="Unassembled WGS sequence"/>
</dbReference>
<dbReference type="EMBL" id="JAZGQK010000034">
    <property type="protein sequence ID" value="MEE6263139.1"/>
    <property type="molecule type" value="Genomic_DNA"/>
</dbReference>
<accession>A0ABU7S400</accession>
<sequence length="415" mass="44920">MADRPVTGPDGPVTGPAGSVPDAEPGPAMPPFVHELVVQLRRRGIPLGIDDCVALRQALAAGFGWSSSSALLRLCVSLWAKSATEETLIRAAFSRVELPEWTVDTVPSDPPVPVQEDVGTVLPAPTDQPGAAPTPESPTPAPRLTPQQVRHALPPLGTGRSDRSLVLSAHYPVTERQVAQIWRGLRRPTRHGPAVELDVPATLDRFARTGLPTPPVLVPPRRNSTRLLLLVDRQGSMTPFHDYVDHVRRSIASAGRLDSLLVGYFHNTAGRSPDQHLLAELPDPFAPAIDPVVRLVAPLAEGRVYDDPELTRPRRLTELLATATRDADAVVIGDAGAARGGFSSSRLLDTVAFARTLSLSVRTVAWLNPVPPARWQRTTAEQVARHLPMFPLTREGMYRAVDVLRGRPAKLERAL</sequence>
<feature type="region of interest" description="Disordered" evidence="1">
    <location>
        <begin position="107"/>
        <end position="146"/>
    </location>
</feature>
<comment type="caution">
    <text evidence="2">The sequence shown here is derived from an EMBL/GenBank/DDBJ whole genome shotgun (WGS) entry which is preliminary data.</text>
</comment>
<gene>
    <name evidence="2" type="ORF">V1633_32130</name>
</gene>
<evidence type="ECO:0000313" key="2">
    <source>
        <dbReference type="EMBL" id="MEE6263139.1"/>
    </source>
</evidence>
<keyword evidence="3" id="KW-1185">Reference proteome</keyword>
<evidence type="ECO:0000256" key="1">
    <source>
        <dbReference type="SAM" id="MobiDB-lite"/>
    </source>
</evidence>
<feature type="region of interest" description="Disordered" evidence="1">
    <location>
        <begin position="1"/>
        <end position="28"/>
    </location>
</feature>
<name>A0ABU7S400_9ACTN</name>
<organism evidence="2 3">
    <name type="scientific">Plantactinospora sonchi</name>
    <dbReference type="NCBI Taxonomy" id="1544735"/>
    <lineage>
        <taxon>Bacteria</taxon>
        <taxon>Bacillati</taxon>
        <taxon>Actinomycetota</taxon>
        <taxon>Actinomycetes</taxon>
        <taxon>Micromonosporales</taxon>
        <taxon>Micromonosporaceae</taxon>
        <taxon>Plantactinospora</taxon>
    </lineage>
</organism>